<protein>
    <submittedName>
        <fullName evidence="1">Uncharacterized protein</fullName>
    </submittedName>
</protein>
<accession>A0AAQ4DUY2</accession>
<reference evidence="1 2" key="1">
    <citation type="journal article" date="2023" name="Arcadia Sci">
        <title>De novo assembly of a long-read Amblyomma americanum tick genome.</title>
        <authorList>
            <person name="Chou S."/>
            <person name="Poskanzer K.E."/>
            <person name="Rollins M."/>
            <person name="Thuy-Boun P.S."/>
        </authorList>
    </citation>
    <scope>NUCLEOTIDE SEQUENCE [LARGE SCALE GENOMIC DNA]</scope>
    <source>
        <strain evidence="1">F_SG_1</strain>
        <tissue evidence="1">Salivary glands</tissue>
    </source>
</reference>
<comment type="caution">
    <text evidence="1">The sequence shown here is derived from an EMBL/GenBank/DDBJ whole genome shotgun (WGS) entry which is preliminary data.</text>
</comment>
<evidence type="ECO:0000313" key="2">
    <source>
        <dbReference type="Proteomes" id="UP001321473"/>
    </source>
</evidence>
<proteinExistence type="predicted"/>
<sequence>MILSSEDAENTHSSCTTTVQAPQFLTKHLEQEKDIAGILLELSSLKRCTENKTVQVTSGGFPKKVCRHDK</sequence>
<organism evidence="1 2">
    <name type="scientific">Amblyomma americanum</name>
    <name type="common">Lone star tick</name>
    <dbReference type="NCBI Taxonomy" id="6943"/>
    <lineage>
        <taxon>Eukaryota</taxon>
        <taxon>Metazoa</taxon>
        <taxon>Ecdysozoa</taxon>
        <taxon>Arthropoda</taxon>
        <taxon>Chelicerata</taxon>
        <taxon>Arachnida</taxon>
        <taxon>Acari</taxon>
        <taxon>Parasitiformes</taxon>
        <taxon>Ixodida</taxon>
        <taxon>Ixodoidea</taxon>
        <taxon>Ixodidae</taxon>
        <taxon>Amblyomminae</taxon>
        <taxon>Amblyomma</taxon>
    </lineage>
</organism>
<dbReference type="Proteomes" id="UP001321473">
    <property type="component" value="Unassembled WGS sequence"/>
</dbReference>
<keyword evidence="2" id="KW-1185">Reference proteome</keyword>
<gene>
    <name evidence="1" type="ORF">V5799_006946</name>
</gene>
<name>A0AAQ4DUY2_AMBAM</name>
<evidence type="ECO:0000313" key="1">
    <source>
        <dbReference type="EMBL" id="KAK8766272.1"/>
    </source>
</evidence>
<dbReference type="AlphaFoldDB" id="A0AAQ4DUY2"/>
<dbReference type="EMBL" id="JARKHS020026509">
    <property type="protein sequence ID" value="KAK8766272.1"/>
    <property type="molecule type" value="Genomic_DNA"/>
</dbReference>